<proteinExistence type="predicted"/>
<accession>A0A165WKP5</accession>
<evidence type="ECO:0000313" key="1">
    <source>
        <dbReference type="EMBL" id="KZT31274.1"/>
    </source>
</evidence>
<name>A0A165WKP5_9AGAM</name>
<dbReference type="EMBL" id="KV428684">
    <property type="protein sequence ID" value="KZT31274.1"/>
    <property type="molecule type" value="Genomic_DNA"/>
</dbReference>
<reference evidence="1 2" key="1">
    <citation type="journal article" date="2016" name="Mol. Biol. Evol.">
        <title>Comparative Genomics of Early-Diverging Mushroom-Forming Fungi Provides Insights into the Origins of Lignocellulose Decay Capabilities.</title>
        <authorList>
            <person name="Nagy L.G."/>
            <person name="Riley R."/>
            <person name="Tritt A."/>
            <person name="Adam C."/>
            <person name="Daum C."/>
            <person name="Floudas D."/>
            <person name="Sun H."/>
            <person name="Yadav J.S."/>
            <person name="Pangilinan J."/>
            <person name="Larsson K.H."/>
            <person name="Matsuura K."/>
            <person name="Barry K."/>
            <person name="Labutti K."/>
            <person name="Kuo R."/>
            <person name="Ohm R.A."/>
            <person name="Bhattacharya S.S."/>
            <person name="Shirouzu T."/>
            <person name="Yoshinaga Y."/>
            <person name="Martin F.M."/>
            <person name="Grigoriev I.V."/>
            <person name="Hibbett D.S."/>
        </authorList>
    </citation>
    <scope>NUCLEOTIDE SEQUENCE [LARGE SCALE GENOMIC DNA]</scope>
    <source>
        <strain evidence="1 2">HHB10207 ss-3</strain>
    </source>
</reference>
<gene>
    <name evidence="1" type="ORF">SISSUDRAFT_1067902</name>
</gene>
<dbReference type="AlphaFoldDB" id="A0A165WKP5"/>
<protein>
    <submittedName>
        <fullName evidence="1">Uncharacterized protein</fullName>
    </submittedName>
</protein>
<dbReference type="Proteomes" id="UP000076798">
    <property type="component" value="Unassembled WGS sequence"/>
</dbReference>
<sequence>MYVAPGFVKPFNHILSLSRQSDTVHMMPPKSLFLYWLSVASAFYLETSKSWYERGADSIWATILFLPGLIDIPQHDPSTPSSRSFVKSTPSSACFSPFAVRVIQIAIRIDHPKVVPHSVTAQDMYRWSAGMDEHLVPSYSMQPLPCVASTSFN</sequence>
<organism evidence="1 2">
    <name type="scientific">Sistotremastrum suecicum HHB10207 ss-3</name>
    <dbReference type="NCBI Taxonomy" id="1314776"/>
    <lineage>
        <taxon>Eukaryota</taxon>
        <taxon>Fungi</taxon>
        <taxon>Dikarya</taxon>
        <taxon>Basidiomycota</taxon>
        <taxon>Agaricomycotina</taxon>
        <taxon>Agaricomycetes</taxon>
        <taxon>Sistotremastrales</taxon>
        <taxon>Sistotremastraceae</taxon>
        <taxon>Sistotremastrum</taxon>
    </lineage>
</organism>
<keyword evidence="2" id="KW-1185">Reference proteome</keyword>
<evidence type="ECO:0000313" key="2">
    <source>
        <dbReference type="Proteomes" id="UP000076798"/>
    </source>
</evidence>